<name>A0A914HV29_GLORO</name>
<dbReference type="Pfam" id="PF00089">
    <property type="entry name" value="Trypsin"/>
    <property type="match status" value="2"/>
</dbReference>
<organism evidence="4 5">
    <name type="scientific">Globodera rostochiensis</name>
    <name type="common">Golden nematode worm</name>
    <name type="synonym">Heterodera rostochiensis</name>
    <dbReference type="NCBI Taxonomy" id="31243"/>
    <lineage>
        <taxon>Eukaryota</taxon>
        <taxon>Metazoa</taxon>
        <taxon>Ecdysozoa</taxon>
        <taxon>Nematoda</taxon>
        <taxon>Chromadorea</taxon>
        <taxon>Rhabditida</taxon>
        <taxon>Tylenchina</taxon>
        <taxon>Tylenchomorpha</taxon>
        <taxon>Tylenchoidea</taxon>
        <taxon>Heteroderidae</taxon>
        <taxon>Heteroderinae</taxon>
        <taxon>Globodera</taxon>
    </lineage>
</organism>
<dbReference type="InterPro" id="IPR009003">
    <property type="entry name" value="Peptidase_S1_PA"/>
</dbReference>
<sequence length="420" mass="46518">MSTKILKFQQKYFCFGLILCVGSIITKSGAKENYAPNEWTDKSATYDSVRCGRFLEVETEQKHKRRAKRFRARGDGRVNKIMGGQDVQEGTSPWTAAIFRQKGDRGAVYWCAGTLISKRHVITAAHCMFNGAVNKLCFTDSFINADDAKTDEMCKQIQGFMDVEQIRQQMSVYIGSVCLSGHTDPQCMSPKTQREFRVKNAMKSDFCQKKCASEVGNAVPAALANHICLPFMHNLQDNFYWTQTSADNLTLPVQMTGWGSSPNNQQPSKLQVLEMPNIWTHEACALKRELVEEEGLGDFSDDKLCTMETRDKDSCRGDSGGGLVGNFEDGTGRRRWFLLGVLSSGSDCLQLRQGSESPLTQDFTNVTSHADSILEFLKMDGTIAATATSATILSENTNAGALQEADAEGDEIGEMWGDCQ</sequence>
<proteinExistence type="inferred from homology"/>
<dbReference type="InterPro" id="IPR001314">
    <property type="entry name" value="Peptidase_S1A"/>
</dbReference>
<dbReference type="SMART" id="SM00020">
    <property type="entry name" value="Tryp_SPc"/>
    <property type="match status" value="1"/>
</dbReference>
<dbReference type="Gene3D" id="2.40.10.10">
    <property type="entry name" value="Trypsin-like serine proteases"/>
    <property type="match status" value="2"/>
</dbReference>
<dbReference type="InterPro" id="IPR018114">
    <property type="entry name" value="TRYPSIN_HIS"/>
</dbReference>
<evidence type="ECO:0000313" key="5">
    <source>
        <dbReference type="WBParaSite" id="Gr19_v10_g4943.t1"/>
    </source>
</evidence>
<dbReference type="InterPro" id="IPR001254">
    <property type="entry name" value="Trypsin_dom"/>
</dbReference>
<dbReference type="PRINTS" id="PR00722">
    <property type="entry name" value="CHYMOTRYPSIN"/>
</dbReference>
<evidence type="ECO:0000313" key="4">
    <source>
        <dbReference type="Proteomes" id="UP000887572"/>
    </source>
</evidence>
<dbReference type="PROSITE" id="PS50240">
    <property type="entry name" value="TRYPSIN_DOM"/>
    <property type="match status" value="1"/>
</dbReference>
<dbReference type="PANTHER" id="PTHR24256">
    <property type="entry name" value="TRYPTASE-RELATED"/>
    <property type="match status" value="1"/>
</dbReference>
<evidence type="ECO:0000256" key="1">
    <source>
        <dbReference type="ARBA" id="ARBA00023157"/>
    </source>
</evidence>
<reference evidence="5" key="1">
    <citation type="submission" date="2022-11" db="UniProtKB">
        <authorList>
            <consortium name="WormBaseParasite"/>
        </authorList>
    </citation>
    <scope>IDENTIFICATION</scope>
</reference>
<dbReference type="AlphaFoldDB" id="A0A914HV29"/>
<keyword evidence="4" id="KW-1185">Reference proteome</keyword>
<dbReference type="Proteomes" id="UP000887572">
    <property type="component" value="Unplaced"/>
</dbReference>
<dbReference type="PROSITE" id="PS00134">
    <property type="entry name" value="TRYPSIN_HIS"/>
    <property type="match status" value="1"/>
</dbReference>
<dbReference type="InterPro" id="IPR043504">
    <property type="entry name" value="Peptidase_S1_PA_chymotrypsin"/>
</dbReference>
<protein>
    <submittedName>
        <fullName evidence="5">Peptidase S1 domain-containing protein</fullName>
    </submittedName>
</protein>
<feature type="domain" description="Peptidase S1" evidence="3">
    <location>
        <begin position="81"/>
        <end position="378"/>
    </location>
</feature>
<evidence type="ECO:0000259" key="3">
    <source>
        <dbReference type="PROSITE" id="PS50240"/>
    </source>
</evidence>
<dbReference type="GO" id="GO:0006508">
    <property type="term" value="P:proteolysis"/>
    <property type="evidence" value="ECO:0007669"/>
    <property type="project" value="InterPro"/>
</dbReference>
<dbReference type="WBParaSite" id="Gr19_v10_g4943.t1">
    <property type="protein sequence ID" value="Gr19_v10_g4943.t1"/>
    <property type="gene ID" value="Gr19_v10_g4943"/>
</dbReference>
<dbReference type="InterPro" id="IPR051487">
    <property type="entry name" value="Ser/Thr_Proteases_Immune/Dev"/>
</dbReference>
<comment type="similarity">
    <text evidence="2">Belongs to the peptidase S1 family. CLIP subfamily.</text>
</comment>
<accession>A0A914HV29</accession>
<evidence type="ECO:0000256" key="2">
    <source>
        <dbReference type="ARBA" id="ARBA00024195"/>
    </source>
</evidence>
<keyword evidence="1" id="KW-1015">Disulfide bond</keyword>
<dbReference type="GO" id="GO:0004252">
    <property type="term" value="F:serine-type endopeptidase activity"/>
    <property type="evidence" value="ECO:0007669"/>
    <property type="project" value="InterPro"/>
</dbReference>
<dbReference type="SUPFAM" id="SSF50494">
    <property type="entry name" value="Trypsin-like serine proteases"/>
    <property type="match status" value="1"/>
</dbReference>